<dbReference type="Proteomes" id="UP000017836">
    <property type="component" value="Unassembled WGS sequence"/>
</dbReference>
<dbReference type="HOGENOM" id="CLU_2530470_0_0_1"/>
<protein>
    <submittedName>
        <fullName evidence="1">Uncharacterized protein</fullName>
    </submittedName>
</protein>
<keyword evidence="2" id="KW-1185">Reference proteome</keyword>
<reference evidence="2" key="1">
    <citation type="journal article" date="2013" name="Science">
        <title>The Amborella genome and the evolution of flowering plants.</title>
        <authorList>
            <consortium name="Amborella Genome Project"/>
        </authorList>
    </citation>
    <scope>NUCLEOTIDE SEQUENCE [LARGE SCALE GENOMIC DNA]</scope>
</reference>
<accession>W1PL13</accession>
<evidence type="ECO:0000313" key="2">
    <source>
        <dbReference type="Proteomes" id="UP000017836"/>
    </source>
</evidence>
<proteinExistence type="predicted"/>
<gene>
    <name evidence="1" type="ORF">AMTR_s00017p00232160</name>
</gene>
<name>W1PL13_AMBTC</name>
<evidence type="ECO:0000313" key="1">
    <source>
        <dbReference type="EMBL" id="ERN08708.1"/>
    </source>
</evidence>
<dbReference type="Gramene" id="ERN08708">
    <property type="protein sequence ID" value="ERN08708"/>
    <property type="gene ID" value="AMTR_s00017p00232160"/>
</dbReference>
<sequence>MVTNMFDDMGADFNVPIAVVLDEMKVKKREEKAKAALEVAHKCKVKMKQTSIKNAEKKKKEGIKPSRSSARIAALFRFFDGCQS</sequence>
<organism evidence="1 2">
    <name type="scientific">Amborella trichopoda</name>
    <dbReference type="NCBI Taxonomy" id="13333"/>
    <lineage>
        <taxon>Eukaryota</taxon>
        <taxon>Viridiplantae</taxon>
        <taxon>Streptophyta</taxon>
        <taxon>Embryophyta</taxon>
        <taxon>Tracheophyta</taxon>
        <taxon>Spermatophyta</taxon>
        <taxon>Magnoliopsida</taxon>
        <taxon>Amborellales</taxon>
        <taxon>Amborellaceae</taxon>
        <taxon>Amborella</taxon>
    </lineage>
</organism>
<dbReference type="AlphaFoldDB" id="W1PL13"/>
<dbReference type="EMBL" id="KI393256">
    <property type="protein sequence ID" value="ERN08708.1"/>
    <property type="molecule type" value="Genomic_DNA"/>
</dbReference>